<dbReference type="RefSeq" id="WP_116189829.1">
    <property type="nucleotide sequence ID" value="NZ_QTTN01000016.1"/>
</dbReference>
<keyword evidence="1" id="KW-1133">Transmembrane helix</keyword>
<comment type="caution">
    <text evidence="2">The sequence shown here is derived from an EMBL/GenBank/DDBJ whole genome shotgun (WGS) entry which is preliminary data.</text>
</comment>
<keyword evidence="1" id="KW-0812">Transmembrane</keyword>
<evidence type="ECO:0000313" key="3">
    <source>
        <dbReference type="Proteomes" id="UP000256304"/>
    </source>
</evidence>
<dbReference type="InterPro" id="IPR058247">
    <property type="entry name" value="DUF1453"/>
</dbReference>
<protein>
    <recommendedName>
        <fullName evidence="4">DUF1453 domain-containing protein</fullName>
    </recommendedName>
</protein>
<reference evidence="2 3" key="1">
    <citation type="submission" date="2018-08" db="EMBL/GenBank/DDBJ databases">
        <title>Genomic Encyclopedia of Type Strains, Phase III (KMG-III): the genomes of soil and plant-associated and newly described type strains.</title>
        <authorList>
            <person name="Whitman W."/>
        </authorList>
    </citation>
    <scope>NUCLEOTIDE SEQUENCE [LARGE SCALE GENOMIC DNA]</scope>
    <source>
        <strain evidence="2 3">CGMCC 1.10966</strain>
    </source>
</reference>
<gene>
    <name evidence="2" type="ORF">A8990_11690</name>
</gene>
<organism evidence="2 3">
    <name type="scientific">Paenibacillus taihuensis</name>
    <dbReference type="NCBI Taxonomy" id="1156355"/>
    <lineage>
        <taxon>Bacteria</taxon>
        <taxon>Bacillati</taxon>
        <taxon>Bacillota</taxon>
        <taxon>Bacilli</taxon>
        <taxon>Bacillales</taxon>
        <taxon>Paenibacillaceae</taxon>
        <taxon>Paenibacillus</taxon>
    </lineage>
</organism>
<accession>A0A3D9S189</accession>
<feature type="transmembrane region" description="Helical" evidence="1">
    <location>
        <begin position="136"/>
        <end position="156"/>
    </location>
</feature>
<dbReference type="Pfam" id="PF07301">
    <property type="entry name" value="DUF1453"/>
    <property type="match status" value="1"/>
</dbReference>
<evidence type="ECO:0008006" key="4">
    <source>
        <dbReference type="Google" id="ProtNLM"/>
    </source>
</evidence>
<sequence length="168" mass="18872">MEQQLIIILVVLFVGYRIAMRVRRNFTWSELKSRRLGFRIGLFAFIGAVFMAESGFSAVSVVSDVIGILLGVALGLVGASMTTFERRGTELFYKANVWIGSIVTVLFVGRFAYRMYEVMTMPHTKDSYNFAAGGSQWSSGLMLIMFAYYVVYYVLLINKGKQAPARLS</sequence>
<dbReference type="OrthoDB" id="2611876at2"/>
<name>A0A3D9S189_9BACL</name>
<evidence type="ECO:0000313" key="2">
    <source>
        <dbReference type="EMBL" id="REE83911.1"/>
    </source>
</evidence>
<feature type="transmembrane region" description="Helical" evidence="1">
    <location>
        <begin position="65"/>
        <end position="84"/>
    </location>
</feature>
<feature type="transmembrane region" description="Helical" evidence="1">
    <location>
        <begin position="96"/>
        <end position="116"/>
    </location>
</feature>
<feature type="transmembrane region" description="Helical" evidence="1">
    <location>
        <begin position="36"/>
        <end position="59"/>
    </location>
</feature>
<dbReference type="AlphaFoldDB" id="A0A3D9S189"/>
<proteinExistence type="predicted"/>
<dbReference type="Proteomes" id="UP000256304">
    <property type="component" value="Unassembled WGS sequence"/>
</dbReference>
<feature type="transmembrane region" description="Helical" evidence="1">
    <location>
        <begin position="6"/>
        <end position="24"/>
    </location>
</feature>
<dbReference type="EMBL" id="QTTN01000016">
    <property type="protein sequence ID" value="REE83911.1"/>
    <property type="molecule type" value="Genomic_DNA"/>
</dbReference>
<keyword evidence="3" id="KW-1185">Reference proteome</keyword>
<keyword evidence="1" id="KW-0472">Membrane</keyword>
<evidence type="ECO:0000256" key="1">
    <source>
        <dbReference type="SAM" id="Phobius"/>
    </source>
</evidence>